<evidence type="ECO:0000256" key="14">
    <source>
        <dbReference type="SAM" id="MobiDB-lite"/>
    </source>
</evidence>
<dbReference type="SUPFAM" id="SSF46689">
    <property type="entry name" value="Homeodomain-like"/>
    <property type="match status" value="1"/>
</dbReference>
<feature type="DNA-binding region" description="Homeobox" evidence="11">
    <location>
        <begin position="614"/>
        <end position="673"/>
    </location>
</feature>
<evidence type="ECO:0000256" key="8">
    <source>
        <dbReference type="ARBA" id="ARBA00023155"/>
    </source>
</evidence>
<evidence type="ECO:0000256" key="9">
    <source>
        <dbReference type="ARBA" id="ARBA00023163"/>
    </source>
</evidence>
<dbReference type="InterPro" id="IPR019786">
    <property type="entry name" value="Zinc_finger_PHD-type_CS"/>
</dbReference>
<dbReference type="SUPFAM" id="SSF57903">
    <property type="entry name" value="FYVE/PHD zinc finger"/>
    <property type="match status" value="1"/>
</dbReference>
<dbReference type="GO" id="GO:0003682">
    <property type="term" value="F:chromatin binding"/>
    <property type="evidence" value="ECO:0007669"/>
    <property type="project" value="TreeGrafter"/>
</dbReference>
<dbReference type="CDD" id="cd00086">
    <property type="entry name" value="homeodomain"/>
    <property type="match status" value="1"/>
</dbReference>
<dbReference type="Pfam" id="PF00628">
    <property type="entry name" value="PHD"/>
    <property type="match status" value="1"/>
</dbReference>
<dbReference type="GO" id="GO:0008270">
    <property type="term" value="F:zinc ion binding"/>
    <property type="evidence" value="ECO:0007669"/>
    <property type="project" value="UniProtKB-KW"/>
</dbReference>
<feature type="compositionally biased region" description="Low complexity" evidence="14">
    <location>
        <begin position="479"/>
        <end position="491"/>
    </location>
</feature>
<protein>
    <recommendedName>
        <fullName evidence="19">Pathogenesis-related homeodomain protein</fullName>
    </recommendedName>
</protein>
<dbReference type="InterPro" id="IPR001965">
    <property type="entry name" value="Znf_PHD"/>
</dbReference>
<dbReference type="InterPro" id="IPR001356">
    <property type="entry name" value="HD"/>
</dbReference>
<dbReference type="PROSITE" id="PS01359">
    <property type="entry name" value="ZF_PHD_1"/>
    <property type="match status" value="1"/>
</dbReference>
<dbReference type="GO" id="GO:0043565">
    <property type="term" value="F:sequence-specific DNA binding"/>
    <property type="evidence" value="ECO:0007669"/>
    <property type="project" value="UniProtKB-ARBA"/>
</dbReference>
<dbReference type="SMART" id="SM00249">
    <property type="entry name" value="PHD"/>
    <property type="match status" value="1"/>
</dbReference>
<dbReference type="PANTHER" id="PTHR12628:SF10">
    <property type="entry name" value="HOMEOBOX DOMAIN-CONTAINING PROTEIN"/>
    <property type="match status" value="1"/>
</dbReference>
<feature type="region of interest" description="Disordered" evidence="14">
    <location>
        <begin position="557"/>
        <end position="587"/>
    </location>
</feature>
<evidence type="ECO:0000256" key="13">
    <source>
        <dbReference type="RuleBase" id="RU000682"/>
    </source>
</evidence>
<reference evidence="17 18" key="1">
    <citation type="journal article" date="2019" name="Nat. Plants">
        <title>Genome sequencing of Musa balbisiana reveals subgenome evolution and function divergence in polyploid bananas.</title>
        <authorList>
            <person name="Yao X."/>
        </authorList>
    </citation>
    <scope>NUCLEOTIDE SEQUENCE [LARGE SCALE GENOMIC DNA]</scope>
    <source>
        <strain evidence="18">cv. DH-PKW</strain>
        <tissue evidence="17">Leaves</tissue>
    </source>
</reference>
<keyword evidence="3" id="KW-0479">Metal-binding</keyword>
<evidence type="ECO:0000256" key="3">
    <source>
        <dbReference type="ARBA" id="ARBA00022723"/>
    </source>
</evidence>
<comment type="similarity">
    <text evidence="2">Belongs to the PHD-associated homeobox family.</text>
</comment>
<evidence type="ECO:0000256" key="7">
    <source>
        <dbReference type="ARBA" id="ARBA00023125"/>
    </source>
</evidence>
<evidence type="ECO:0000256" key="1">
    <source>
        <dbReference type="ARBA" id="ARBA00004123"/>
    </source>
</evidence>
<evidence type="ECO:0000259" key="16">
    <source>
        <dbReference type="PROSITE" id="PS50071"/>
    </source>
</evidence>
<dbReference type="GO" id="GO:0005634">
    <property type="term" value="C:nucleus"/>
    <property type="evidence" value="ECO:0007669"/>
    <property type="project" value="UniProtKB-SubCell"/>
</dbReference>
<proteinExistence type="inferred from homology"/>
<keyword evidence="18" id="KW-1185">Reference proteome</keyword>
<dbReference type="AlphaFoldDB" id="A0A4S8K655"/>
<dbReference type="InterPro" id="IPR019787">
    <property type="entry name" value="Znf_PHD-finger"/>
</dbReference>
<evidence type="ECO:0000256" key="6">
    <source>
        <dbReference type="ARBA" id="ARBA00023015"/>
    </source>
</evidence>
<dbReference type="STRING" id="52838.A0A4S8K655"/>
<keyword evidence="10 11" id="KW-0539">Nucleus</keyword>
<dbReference type="GO" id="GO:0045814">
    <property type="term" value="P:negative regulation of gene expression, epigenetic"/>
    <property type="evidence" value="ECO:0007669"/>
    <property type="project" value="TreeGrafter"/>
</dbReference>
<comment type="caution">
    <text evidence="17">The sequence shown here is derived from an EMBL/GenBank/DDBJ whole genome shotgun (WGS) entry which is preliminary data.</text>
</comment>
<evidence type="ECO:0000256" key="10">
    <source>
        <dbReference type="ARBA" id="ARBA00023242"/>
    </source>
</evidence>
<feature type="domain" description="PHD-type" evidence="15">
    <location>
        <begin position="350"/>
        <end position="405"/>
    </location>
</feature>
<dbReference type="FunFam" id="3.30.40.10:FF:000270">
    <property type="entry name" value="pathogenesis-related homeodomain protein-like"/>
    <property type="match status" value="1"/>
</dbReference>
<dbReference type="PANTHER" id="PTHR12628">
    <property type="entry name" value="POLYCOMB-LIKE TRANSCRIPTION FACTOR"/>
    <property type="match status" value="1"/>
</dbReference>
<feature type="region of interest" description="Disordered" evidence="14">
    <location>
        <begin position="447"/>
        <end position="491"/>
    </location>
</feature>
<comment type="subcellular location">
    <subcellularLocation>
        <location evidence="1 11 13">Nucleus</location>
    </subcellularLocation>
</comment>
<dbReference type="InterPro" id="IPR011011">
    <property type="entry name" value="Znf_FYVE_PHD"/>
</dbReference>
<evidence type="ECO:0000259" key="15">
    <source>
        <dbReference type="PROSITE" id="PS50016"/>
    </source>
</evidence>
<dbReference type="CDD" id="cd15504">
    <property type="entry name" value="PHD_PRHA_like"/>
    <property type="match status" value="1"/>
</dbReference>
<keyword evidence="4 12" id="KW-0863">Zinc-finger</keyword>
<evidence type="ECO:0000256" key="5">
    <source>
        <dbReference type="ARBA" id="ARBA00022833"/>
    </source>
</evidence>
<evidence type="ECO:0000313" key="17">
    <source>
        <dbReference type="EMBL" id="THU70374.1"/>
    </source>
</evidence>
<sequence length="796" mass="90421">MKTSRKKLICYTPKKSSLLGKELHSKLDSESAKKNLRKVSYSRRCRLKPNTFMKKRGIRRRNFLNGKPVKTMQKISHHTSVNGQCLPRLSTNGSSCMCSKGNPGTSDDNGTIKLHRRRRRKRKKKTVERDEASCLQRRTRYLLIKIKLEQNLIDAYSGDGWNGQSREKIKPEKELLRAQKQIVKCKIGIRDAIRKLDSLSCVGSIADSLMHPDGSVFHEHVCILSSVQNADQLKLFQIMTLFCVMELATVAFTKNVWTLLILGFCFHASAYATDFCKNADHSSLTLTWFYGPIWQPRKIKPEKELLRAQKQIVKCKIGIRDAIRKLDSLSCVGSIADSLMHPDGSVFHEHIFCAKCRSTEAFPDNDIILCDGTCNSGFHQKCLDPPLEKIPPGDQAWLCKFCTCKFEILEAINAHLGTCFSVNSNWEDIFKEATACSDVENSGLNHAEVWPSEDSEDEDYNPETNENSNSRSGIEENMSNDSSSSSLFSSSDGTISYSDSEHYSYLEKPFNIISRSKNRVDLFDSVGNYDSGPSNECAITSYRRQRRDVDYKKLHDEMFGKEPPENEAQSEDEDWGPNRRRRRKMEATTGTCMANPVNEDRSSNLALTAKISCDKKQLFRIPRDAVEKLRFAFAENELPSRSAKENLSKQLGISSEKVSKWFKNARYAALRMRKNETTNAVKNQDTSISMIESLSEDLGPPGCRVGKSFRQVSGRRRLVLERTFNKGGTGCQLDDKTDSEQLYLTEVERLCRLEDKLQGLKKTLLSCMDEDKLTTKTCVREENVIYVPIAEVKEKA</sequence>
<feature type="domain" description="Homeobox" evidence="16">
    <location>
        <begin position="612"/>
        <end position="672"/>
    </location>
</feature>
<keyword evidence="6" id="KW-0805">Transcription regulation</keyword>
<name>A0A4S8K655_MUSBA</name>
<evidence type="ECO:0000256" key="12">
    <source>
        <dbReference type="PROSITE-ProRule" id="PRU00146"/>
    </source>
</evidence>
<evidence type="ECO:0000256" key="4">
    <source>
        <dbReference type="ARBA" id="ARBA00022771"/>
    </source>
</evidence>
<gene>
    <name evidence="17" type="ORF">C4D60_Mb08t24310</name>
</gene>
<evidence type="ECO:0000256" key="11">
    <source>
        <dbReference type="PROSITE-ProRule" id="PRU00108"/>
    </source>
</evidence>
<dbReference type="PROSITE" id="PS50071">
    <property type="entry name" value="HOMEOBOX_2"/>
    <property type="match status" value="1"/>
</dbReference>
<evidence type="ECO:0000313" key="18">
    <source>
        <dbReference type="Proteomes" id="UP000317650"/>
    </source>
</evidence>
<keyword evidence="7 11" id="KW-0238">DNA-binding</keyword>
<dbReference type="Pfam" id="PF00046">
    <property type="entry name" value="Homeodomain"/>
    <property type="match status" value="1"/>
</dbReference>
<dbReference type="InterPro" id="IPR045876">
    <property type="entry name" value="PRHA-like_PHD-finger"/>
</dbReference>
<organism evidence="17 18">
    <name type="scientific">Musa balbisiana</name>
    <name type="common">Banana</name>
    <dbReference type="NCBI Taxonomy" id="52838"/>
    <lineage>
        <taxon>Eukaryota</taxon>
        <taxon>Viridiplantae</taxon>
        <taxon>Streptophyta</taxon>
        <taxon>Embryophyta</taxon>
        <taxon>Tracheophyta</taxon>
        <taxon>Spermatophyta</taxon>
        <taxon>Magnoliopsida</taxon>
        <taxon>Liliopsida</taxon>
        <taxon>Zingiberales</taxon>
        <taxon>Musaceae</taxon>
        <taxon>Musa</taxon>
    </lineage>
</organism>
<evidence type="ECO:0000256" key="2">
    <source>
        <dbReference type="ARBA" id="ARBA00007427"/>
    </source>
</evidence>
<dbReference type="GO" id="GO:0010557">
    <property type="term" value="P:positive regulation of macromolecule biosynthetic process"/>
    <property type="evidence" value="ECO:0007669"/>
    <property type="project" value="UniProtKB-ARBA"/>
</dbReference>
<dbReference type="Gene3D" id="3.30.40.10">
    <property type="entry name" value="Zinc/RING finger domain, C3HC4 (zinc finger)"/>
    <property type="match status" value="1"/>
</dbReference>
<dbReference type="InterPro" id="IPR009057">
    <property type="entry name" value="Homeodomain-like_sf"/>
</dbReference>
<dbReference type="EMBL" id="PYDT01000002">
    <property type="protein sequence ID" value="THU70374.1"/>
    <property type="molecule type" value="Genomic_DNA"/>
</dbReference>
<feature type="compositionally biased region" description="Polar residues" evidence="14">
    <location>
        <begin position="462"/>
        <end position="472"/>
    </location>
</feature>
<accession>A0A4S8K655</accession>
<evidence type="ECO:0008006" key="19">
    <source>
        <dbReference type="Google" id="ProtNLM"/>
    </source>
</evidence>
<dbReference type="Proteomes" id="UP000317650">
    <property type="component" value="Chromosome 8"/>
</dbReference>
<keyword evidence="5" id="KW-0862">Zinc</keyword>
<dbReference type="PROSITE" id="PS50016">
    <property type="entry name" value="ZF_PHD_2"/>
    <property type="match status" value="1"/>
</dbReference>
<dbReference type="Gene3D" id="1.10.10.60">
    <property type="entry name" value="Homeodomain-like"/>
    <property type="match status" value="1"/>
</dbReference>
<dbReference type="InterPro" id="IPR013083">
    <property type="entry name" value="Znf_RING/FYVE/PHD"/>
</dbReference>
<feature type="compositionally biased region" description="Acidic residues" evidence="14">
    <location>
        <begin position="451"/>
        <end position="461"/>
    </location>
</feature>
<keyword evidence="9" id="KW-0804">Transcription</keyword>
<dbReference type="SMART" id="SM00389">
    <property type="entry name" value="HOX"/>
    <property type="match status" value="1"/>
</dbReference>
<keyword evidence="8 11" id="KW-0371">Homeobox</keyword>
<dbReference type="GO" id="GO:0006355">
    <property type="term" value="P:regulation of DNA-templated transcription"/>
    <property type="evidence" value="ECO:0007669"/>
    <property type="project" value="UniProtKB-ARBA"/>
</dbReference>